<protein>
    <submittedName>
        <fullName evidence="3">VWA domain-containing protein</fullName>
    </submittedName>
</protein>
<keyword evidence="1" id="KW-0472">Membrane</keyword>
<comment type="caution">
    <text evidence="3">The sequence shown here is derived from an EMBL/GenBank/DDBJ whole genome shotgun (WGS) entry which is preliminary data.</text>
</comment>
<keyword evidence="1" id="KW-0812">Transmembrane</keyword>
<dbReference type="NCBIfam" id="TIGR02226">
    <property type="entry name" value="two_anch"/>
    <property type="match status" value="1"/>
</dbReference>
<dbReference type="PROSITE" id="PS50234">
    <property type="entry name" value="VWFA"/>
    <property type="match status" value="1"/>
</dbReference>
<dbReference type="SUPFAM" id="SSF53300">
    <property type="entry name" value="vWA-like"/>
    <property type="match status" value="1"/>
</dbReference>
<dbReference type="Gene3D" id="3.40.50.410">
    <property type="entry name" value="von Willebrand factor, type A domain"/>
    <property type="match status" value="1"/>
</dbReference>
<evidence type="ECO:0000256" key="1">
    <source>
        <dbReference type="SAM" id="Phobius"/>
    </source>
</evidence>
<evidence type="ECO:0000313" key="4">
    <source>
        <dbReference type="Proteomes" id="UP000306196"/>
    </source>
</evidence>
<keyword evidence="4" id="KW-1185">Reference proteome</keyword>
<gene>
    <name evidence="3" type="ORF">FEM03_13030</name>
</gene>
<dbReference type="EMBL" id="VAUV01000009">
    <property type="protein sequence ID" value="TLD70116.1"/>
    <property type="molecule type" value="Genomic_DNA"/>
</dbReference>
<dbReference type="InterPro" id="IPR024163">
    <property type="entry name" value="Aerotolerance_reg_N"/>
</dbReference>
<evidence type="ECO:0000313" key="3">
    <source>
        <dbReference type="EMBL" id="TLD70116.1"/>
    </source>
</evidence>
<dbReference type="InterPro" id="IPR011933">
    <property type="entry name" value="Double_TM_dom"/>
</dbReference>
<organism evidence="3 4">
    <name type="scientific">Phragmitibacter flavus</name>
    <dbReference type="NCBI Taxonomy" id="2576071"/>
    <lineage>
        <taxon>Bacteria</taxon>
        <taxon>Pseudomonadati</taxon>
        <taxon>Verrucomicrobiota</taxon>
        <taxon>Verrucomicrobiia</taxon>
        <taxon>Verrucomicrobiales</taxon>
        <taxon>Verrucomicrobiaceae</taxon>
        <taxon>Phragmitibacter</taxon>
    </lineage>
</organism>
<accession>A0A5R8KCS7</accession>
<evidence type="ECO:0000259" key="2">
    <source>
        <dbReference type="PROSITE" id="PS50234"/>
    </source>
</evidence>
<feature type="transmembrane region" description="Helical" evidence="1">
    <location>
        <begin position="6"/>
        <end position="24"/>
    </location>
</feature>
<proteinExistence type="predicted"/>
<dbReference type="Proteomes" id="UP000306196">
    <property type="component" value="Unassembled WGS sequence"/>
</dbReference>
<keyword evidence="1" id="KW-1133">Transmembrane helix</keyword>
<dbReference type="InterPro" id="IPR036465">
    <property type="entry name" value="vWFA_dom_sf"/>
</dbReference>
<dbReference type="Pfam" id="PF07584">
    <property type="entry name" value="BatA"/>
    <property type="match status" value="1"/>
</dbReference>
<dbReference type="Pfam" id="PF13519">
    <property type="entry name" value="VWA_2"/>
    <property type="match status" value="1"/>
</dbReference>
<feature type="transmembrane region" description="Helical" evidence="1">
    <location>
        <begin position="58"/>
        <end position="76"/>
    </location>
</feature>
<dbReference type="PANTHER" id="PTHR37464:SF1">
    <property type="entry name" value="BLL2463 PROTEIN"/>
    <property type="match status" value="1"/>
</dbReference>
<dbReference type="PANTHER" id="PTHR37464">
    <property type="entry name" value="BLL2463 PROTEIN"/>
    <property type="match status" value="1"/>
</dbReference>
<dbReference type="OrthoDB" id="181253at2"/>
<sequence length="595" mass="63978">MTFLAPAFLWTFAALAALAMIYFLKVRPRKKTVTAYFLWQRIFTEKKASALFKRLRDLWSLLLMALAFAAVALALAEPDLHGDKREDLLIVIDHSVSMSAKQGGTTRLDLAKEKARSIIKGLHGAQRAAVASFADTTHILAHPTRHRKALLDAVNQISPTQLASRVDALHALQPGSERATKLRMLLITDAALDAGERLPQVEVLRIASDEPNVGIAHADLRPLPGGSDRLGLFIIPVSSFHEEVSCDLLLTHEDSGQLMKVVPVTLKPDENPAITMTLDDAPRGKWTASLSIEDALAVDDTAHFFVAPTEPLPVALAGDDPFFWQQVVAAFERSDQLLTLAEKAEKAKFTLAKGSPPKQGSAIVIHPQAESELWLELGEELPEPVVPQVIAKEHPLLRYLDAETLSYSGAKRLKAPAGAVVLVADEGGTPLIYLLRRGEHTQAVLNLDPTTSRFYLSAWFPVLIHNAALHLANREVMPAATLATGSALRVPGLAEGQSAVLKSSASSTTEIAFTGPETGALNEAGFHEVTIDSGAGQWTAGVSVIASAESLAGSAEIKESTAPLASGYAPSYWLLVGAVVLLTGESILYHRRKVG</sequence>
<feature type="domain" description="VWFA" evidence="2">
    <location>
        <begin position="87"/>
        <end position="209"/>
    </location>
</feature>
<dbReference type="InterPro" id="IPR002035">
    <property type="entry name" value="VWF_A"/>
</dbReference>
<reference evidence="3 4" key="1">
    <citation type="submission" date="2019-05" db="EMBL/GenBank/DDBJ databases">
        <title>Verrucobacter flavum gen. nov., sp. nov. a new member of the family Verrucomicrobiaceae.</title>
        <authorList>
            <person name="Szuroczki S."/>
            <person name="Abbaszade G."/>
            <person name="Szabo A."/>
            <person name="Felfoldi T."/>
            <person name="Schumann P."/>
            <person name="Boka K."/>
            <person name="Keki Z."/>
            <person name="Toumi M."/>
            <person name="Toth E."/>
        </authorList>
    </citation>
    <scope>NUCLEOTIDE SEQUENCE [LARGE SCALE GENOMIC DNA]</scope>
    <source>
        <strain evidence="3 4">MG-N-17</strain>
    </source>
</reference>
<dbReference type="RefSeq" id="WP_138086711.1">
    <property type="nucleotide sequence ID" value="NZ_VAUV01000009.1"/>
</dbReference>
<dbReference type="AlphaFoldDB" id="A0A5R8KCS7"/>
<name>A0A5R8KCS7_9BACT</name>